<feature type="domain" description="BetI-type transcriptional repressor C-terminal" evidence="1">
    <location>
        <begin position="41"/>
        <end position="138"/>
    </location>
</feature>
<organism evidence="2 3">
    <name type="scientific">Kibdelosporangium aridum</name>
    <dbReference type="NCBI Taxonomy" id="2030"/>
    <lineage>
        <taxon>Bacteria</taxon>
        <taxon>Bacillati</taxon>
        <taxon>Actinomycetota</taxon>
        <taxon>Actinomycetes</taxon>
        <taxon>Pseudonocardiales</taxon>
        <taxon>Pseudonocardiaceae</taxon>
        <taxon>Kibdelosporangium</taxon>
    </lineage>
</organism>
<dbReference type="Gene3D" id="1.10.357.10">
    <property type="entry name" value="Tetracycline Repressor, domain 2"/>
    <property type="match status" value="1"/>
</dbReference>
<evidence type="ECO:0000259" key="1">
    <source>
        <dbReference type="Pfam" id="PF13977"/>
    </source>
</evidence>
<dbReference type="EMBL" id="QHKI01000003">
    <property type="protein sequence ID" value="RSM89718.1"/>
    <property type="molecule type" value="Genomic_DNA"/>
</dbReference>
<evidence type="ECO:0000313" key="2">
    <source>
        <dbReference type="EMBL" id="RSM89718.1"/>
    </source>
</evidence>
<dbReference type="InterPro" id="IPR036271">
    <property type="entry name" value="Tet_transcr_reg_TetR-rel_C_sf"/>
</dbReference>
<dbReference type="InterPro" id="IPR039538">
    <property type="entry name" value="BetI_C"/>
</dbReference>
<dbReference type="SUPFAM" id="SSF48498">
    <property type="entry name" value="Tetracyclin repressor-like, C-terminal domain"/>
    <property type="match status" value="1"/>
</dbReference>
<name>A0A428ZNT9_KIBAR</name>
<evidence type="ECO:0000313" key="3">
    <source>
        <dbReference type="Proteomes" id="UP000287547"/>
    </source>
</evidence>
<reference evidence="2 3" key="1">
    <citation type="submission" date="2018-05" db="EMBL/GenBank/DDBJ databases">
        <title>Evolution of GPA BGCs.</title>
        <authorList>
            <person name="Waglechner N."/>
            <person name="Wright G.D."/>
        </authorList>
    </citation>
    <scope>NUCLEOTIDE SEQUENCE [LARGE SCALE GENOMIC DNA]</scope>
    <source>
        <strain evidence="2 3">A82846</strain>
    </source>
</reference>
<dbReference type="Pfam" id="PF13977">
    <property type="entry name" value="TetR_C_6"/>
    <property type="match status" value="1"/>
</dbReference>
<proteinExistence type="predicted"/>
<protein>
    <recommendedName>
        <fullName evidence="1">BetI-type transcriptional repressor C-terminal domain-containing protein</fullName>
    </recommendedName>
</protein>
<sequence length="140" mass="15887">MILSGAWLPADVLLIHQGRGAFDDRRQVREAEFQQAVSAGDKLRRLIEIQLPASDEDVHEWSIGIQAWNEAILDPAQRPAQREIYTRWRQVVLEFLGSEVLADRFTSMVGGLAIQVLAQTTGMTVDRMREILLDAFESRL</sequence>
<accession>A0A428ZNT9</accession>
<comment type="caution">
    <text evidence="2">The sequence shown here is derived from an EMBL/GenBank/DDBJ whole genome shotgun (WGS) entry which is preliminary data.</text>
</comment>
<dbReference type="OrthoDB" id="5119743at2"/>
<gene>
    <name evidence="2" type="ORF">DMH04_07085</name>
</gene>
<dbReference type="RefSeq" id="WP_125726098.1">
    <property type="nucleotide sequence ID" value="NZ_QHKI01000003.1"/>
</dbReference>
<dbReference type="AlphaFoldDB" id="A0A428ZNT9"/>
<dbReference type="Proteomes" id="UP000287547">
    <property type="component" value="Unassembled WGS sequence"/>
</dbReference>